<feature type="compositionally biased region" description="Polar residues" evidence="1">
    <location>
        <begin position="319"/>
        <end position="330"/>
    </location>
</feature>
<comment type="caution">
    <text evidence="2">The sequence shown here is derived from an EMBL/GenBank/DDBJ whole genome shotgun (WGS) entry which is preliminary data.</text>
</comment>
<feature type="region of interest" description="Disordered" evidence="1">
    <location>
        <begin position="312"/>
        <end position="331"/>
    </location>
</feature>
<keyword evidence="3" id="KW-1185">Reference proteome</keyword>
<feature type="region of interest" description="Disordered" evidence="1">
    <location>
        <begin position="356"/>
        <end position="379"/>
    </location>
</feature>
<name>A0AAD6SYZ0_9AGAR</name>
<accession>A0AAD6SYZ0</accession>
<reference evidence="2" key="1">
    <citation type="submission" date="2023-03" db="EMBL/GenBank/DDBJ databases">
        <title>Massive genome expansion in bonnet fungi (Mycena s.s.) driven by repeated elements and novel gene families across ecological guilds.</title>
        <authorList>
            <consortium name="Lawrence Berkeley National Laboratory"/>
            <person name="Harder C.B."/>
            <person name="Miyauchi S."/>
            <person name="Viragh M."/>
            <person name="Kuo A."/>
            <person name="Thoen E."/>
            <person name="Andreopoulos B."/>
            <person name="Lu D."/>
            <person name="Skrede I."/>
            <person name="Drula E."/>
            <person name="Henrissat B."/>
            <person name="Morin E."/>
            <person name="Kohler A."/>
            <person name="Barry K."/>
            <person name="LaButti K."/>
            <person name="Morin E."/>
            <person name="Salamov A."/>
            <person name="Lipzen A."/>
            <person name="Mereny Z."/>
            <person name="Hegedus B."/>
            <person name="Baldrian P."/>
            <person name="Stursova M."/>
            <person name="Weitz H."/>
            <person name="Taylor A."/>
            <person name="Grigoriev I.V."/>
            <person name="Nagy L.G."/>
            <person name="Martin F."/>
            <person name="Kauserud H."/>
        </authorList>
    </citation>
    <scope>NUCLEOTIDE SEQUENCE</scope>
    <source>
        <strain evidence="2">CBHHK200</strain>
    </source>
</reference>
<dbReference type="AlphaFoldDB" id="A0AAD6SYZ0"/>
<evidence type="ECO:0000313" key="3">
    <source>
        <dbReference type="Proteomes" id="UP001218188"/>
    </source>
</evidence>
<gene>
    <name evidence="2" type="ORF">C8F04DRAFT_1258976</name>
</gene>
<organism evidence="2 3">
    <name type="scientific">Mycena alexandri</name>
    <dbReference type="NCBI Taxonomy" id="1745969"/>
    <lineage>
        <taxon>Eukaryota</taxon>
        <taxon>Fungi</taxon>
        <taxon>Dikarya</taxon>
        <taxon>Basidiomycota</taxon>
        <taxon>Agaricomycotina</taxon>
        <taxon>Agaricomycetes</taxon>
        <taxon>Agaricomycetidae</taxon>
        <taxon>Agaricales</taxon>
        <taxon>Marasmiineae</taxon>
        <taxon>Mycenaceae</taxon>
        <taxon>Mycena</taxon>
    </lineage>
</organism>
<evidence type="ECO:0000256" key="1">
    <source>
        <dbReference type="SAM" id="MobiDB-lite"/>
    </source>
</evidence>
<evidence type="ECO:0000313" key="2">
    <source>
        <dbReference type="EMBL" id="KAJ7035425.1"/>
    </source>
</evidence>
<feature type="compositionally biased region" description="Basic and acidic residues" evidence="1">
    <location>
        <begin position="163"/>
        <end position="174"/>
    </location>
</feature>
<feature type="region of interest" description="Disordered" evidence="1">
    <location>
        <begin position="263"/>
        <end position="306"/>
    </location>
</feature>
<sequence length="431" mass="45013">MPSKHSYTGVAYPSRPQTAPNDGHFACSVGLYTHAGFTDLETHDSDRRRKWLFLKHPVKPAVCSSMVSLTSYLHELNDPNFQPQHLADSGKMVVYTTALELAHAIYKWCYTHHSHQTSPVQKQNIIITKPPVALDDLLFYDATGLHERLKLSPTHPRTGPLFNKEKPGHRRADENGARAVAHAINQVKRARVESNVAPAASQKRARNETAPRGGLVLFDSSDNDARLQNIITYKEAPAAKSAPSAPTGTMASAPTGTVLVSAPTGTALSAPTGTAPSAPTSTVPSAPTDTVASPTGTAASAPTGTALSAPIGTARAANSAPSEPTGTSTAAFVPTGTALSATKSAVTAPACTAPTAAASAPEGAAPAATPQVDPASEEDGPYFYLSDGRIFLDPASAGRALRERAAGMRLVDTLSEVQELRRAARKAAASH</sequence>
<dbReference type="EMBL" id="JARJCM010000050">
    <property type="protein sequence ID" value="KAJ7035425.1"/>
    <property type="molecule type" value="Genomic_DNA"/>
</dbReference>
<dbReference type="Proteomes" id="UP001218188">
    <property type="component" value="Unassembled WGS sequence"/>
</dbReference>
<feature type="compositionally biased region" description="Low complexity" evidence="1">
    <location>
        <begin position="356"/>
        <end position="370"/>
    </location>
</feature>
<feature type="region of interest" description="Disordered" evidence="1">
    <location>
        <begin position="150"/>
        <end position="174"/>
    </location>
</feature>
<proteinExistence type="predicted"/>
<protein>
    <submittedName>
        <fullName evidence="2">Uncharacterized protein</fullName>
    </submittedName>
</protein>